<dbReference type="Pfam" id="PF13297">
    <property type="entry name" value="SDE2_2C"/>
    <property type="match status" value="1"/>
</dbReference>
<dbReference type="InterPro" id="IPR051421">
    <property type="entry name" value="RNA_Proc_DNA_Dmg_Regulator"/>
</dbReference>
<keyword evidence="9" id="KW-0175">Coiled coil</keyword>
<evidence type="ECO:0008006" key="15">
    <source>
        <dbReference type="Google" id="ProtNLM"/>
    </source>
</evidence>
<keyword evidence="14" id="KW-1185">Reference proteome</keyword>
<feature type="domain" description="SDE2-like" evidence="12">
    <location>
        <begin position="79"/>
        <end position="179"/>
    </location>
</feature>
<evidence type="ECO:0000313" key="14">
    <source>
        <dbReference type="Proteomes" id="UP001605036"/>
    </source>
</evidence>
<organism evidence="13 14">
    <name type="scientific">Riccia fluitans</name>
    <dbReference type="NCBI Taxonomy" id="41844"/>
    <lineage>
        <taxon>Eukaryota</taxon>
        <taxon>Viridiplantae</taxon>
        <taxon>Streptophyta</taxon>
        <taxon>Embryophyta</taxon>
        <taxon>Marchantiophyta</taxon>
        <taxon>Marchantiopsida</taxon>
        <taxon>Marchantiidae</taxon>
        <taxon>Marchantiales</taxon>
        <taxon>Ricciaceae</taxon>
        <taxon>Riccia</taxon>
    </lineage>
</organism>
<evidence type="ECO:0000259" key="12">
    <source>
        <dbReference type="Pfam" id="PF22782"/>
    </source>
</evidence>
<dbReference type="Pfam" id="PF22782">
    <property type="entry name" value="SDE2"/>
    <property type="match status" value="1"/>
</dbReference>
<feature type="compositionally biased region" description="Low complexity" evidence="10">
    <location>
        <begin position="276"/>
        <end position="291"/>
    </location>
</feature>
<evidence type="ECO:0000256" key="9">
    <source>
        <dbReference type="SAM" id="Coils"/>
    </source>
</evidence>
<evidence type="ECO:0000256" key="8">
    <source>
        <dbReference type="ARBA" id="ARBA00023306"/>
    </source>
</evidence>
<dbReference type="GO" id="GO:0008380">
    <property type="term" value="P:RNA splicing"/>
    <property type="evidence" value="ECO:0007669"/>
    <property type="project" value="UniProtKB-KW"/>
</dbReference>
<dbReference type="GO" id="GO:0005737">
    <property type="term" value="C:cytoplasm"/>
    <property type="evidence" value="ECO:0007669"/>
    <property type="project" value="UniProtKB-SubCell"/>
</dbReference>
<dbReference type="InterPro" id="IPR025086">
    <property type="entry name" value="SDE2/SF3A3_SAP"/>
</dbReference>
<comment type="caution">
    <text evidence="13">The sequence shown here is derived from an EMBL/GenBank/DDBJ whole genome shotgun (WGS) entry which is preliminary data.</text>
</comment>
<evidence type="ECO:0000256" key="3">
    <source>
        <dbReference type="ARBA" id="ARBA00008726"/>
    </source>
</evidence>
<keyword evidence="6" id="KW-0508">mRNA splicing</keyword>
<sequence length="436" mass="46427">MAVFQLFVKTLDGRTRCLRFPSREVSSEVVKAELAASEGIPGAWQRLVSGTQELAVGSGLVADATGVFPSCTLLLRLKGGKGGFGSLLRGAATKAGQKKTSNFDACRDMSGRRLRHVNAEKKLKEWKAEAKERELEKTAEDYLRKRKKIEEEETGVAVDLEKSREESLKAREQVASAVTDGLIEERRIALDLKRKKIEALEADVKNPRLRLLGDSDLEDSEDVEDSEDENDSGASGSGKDEAGPSQPVKMDLSGASTSASSEEEGAEDHPSAADEVSSGGRMVSGSSGAEESSGHPTSSGVGVGGENCPSSSNAPEKGPAASCATEEASPSCPEKEETAQPEHPKEGALEGENQANGDLSATATQAKVLAGPLNLADYNTAGELEGLGLERLKEELQRIGLKCGGSLRERAARLWLLKTTPLDKVDRKLFLKPPRK</sequence>
<dbReference type="EMBL" id="JBHFFA010000083">
    <property type="protein sequence ID" value="KAL2603067.1"/>
    <property type="molecule type" value="Genomic_DNA"/>
</dbReference>
<dbReference type="PANTHER" id="PTHR12786:SF1">
    <property type="entry name" value="SPLICING REGULATOR SDE2"/>
    <property type="match status" value="1"/>
</dbReference>
<evidence type="ECO:0000256" key="5">
    <source>
        <dbReference type="ARBA" id="ARBA00022664"/>
    </source>
</evidence>
<evidence type="ECO:0000256" key="6">
    <source>
        <dbReference type="ARBA" id="ARBA00023187"/>
    </source>
</evidence>
<keyword evidence="5" id="KW-0507">mRNA processing</keyword>
<dbReference type="GO" id="GO:0005634">
    <property type="term" value="C:nucleus"/>
    <property type="evidence" value="ECO:0007669"/>
    <property type="project" value="UniProtKB-SubCell"/>
</dbReference>
<comment type="subcellular location">
    <subcellularLocation>
        <location evidence="2">Cytoplasm</location>
    </subcellularLocation>
    <subcellularLocation>
        <location evidence="1">Nucleus</location>
    </subcellularLocation>
</comment>
<evidence type="ECO:0000256" key="4">
    <source>
        <dbReference type="ARBA" id="ARBA00022490"/>
    </source>
</evidence>
<dbReference type="PANTHER" id="PTHR12786">
    <property type="entry name" value="SPLICING FACTOR SF3A-RELATED"/>
    <property type="match status" value="1"/>
</dbReference>
<dbReference type="AlphaFoldDB" id="A0ABD1XEG1"/>
<dbReference type="Gene3D" id="3.10.20.90">
    <property type="entry name" value="Phosphatidylinositol 3-kinase Catalytic Subunit, Chain A, domain 1"/>
    <property type="match status" value="1"/>
</dbReference>
<evidence type="ECO:0000256" key="7">
    <source>
        <dbReference type="ARBA" id="ARBA00023242"/>
    </source>
</evidence>
<dbReference type="InterPro" id="IPR053822">
    <property type="entry name" value="SDE2-like_dom"/>
</dbReference>
<feature type="compositionally biased region" description="Polar residues" evidence="10">
    <location>
        <begin position="353"/>
        <end position="363"/>
    </location>
</feature>
<reference evidence="13 14" key="1">
    <citation type="submission" date="2024-09" db="EMBL/GenBank/DDBJ databases">
        <title>Chromosome-scale assembly of Riccia fluitans.</title>
        <authorList>
            <person name="Paukszto L."/>
            <person name="Sawicki J."/>
            <person name="Karawczyk K."/>
            <person name="Piernik-Szablinska J."/>
            <person name="Szczecinska M."/>
            <person name="Mazdziarz M."/>
        </authorList>
    </citation>
    <scope>NUCLEOTIDE SEQUENCE [LARGE SCALE GENOMIC DNA]</scope>
    <source>
        <strain evidence="13">Rf_01</strain>
        <tissue evidence="13">Aerial parts of the thallus</tissue>
    </source>
</reference>
<comment type="similarity">
    <text evidence="3">Belongs to the SDE2 family.</text>
</comment>
<keyword evidence="4" id="KW-0963">Cytoplasm</keyword>
<gene>
    <name evidence="13" type="ORF">R1flu_003926</name>
</gene>
<accession>A0ABD1XEG1</accession>
<dbReference type="Proteomes" id="UP001605036">
    <property type="component" value="Unassembled WGS sequence"/>
</dbReference>
<feature type="compositionally biased region" description="Acidic residues" evidence="10">
    <location>
        <begin position="215"/>
        <end position="231"/>
    </location>
</feature>
<evidence type="ECO:0000256" key="1">
    <source>
        <dbReference type="ARBA" id="ARBA00004123"/>
    </source>
</evidence>
<evidence type="ECO:0000313" key="13">
    <source>
        <dbReference type="EMBL" id="KAL2603067.1"/>
    </source>
</evidence>
<evidence type="ECO:0000259" key="11">
    <source>
        <dbReference type="Pfam" id="PF13297"/>
    </source>
</evidence>
<feature type="compositionally biased region" description="Basic and acidic residues" evidence="10">
    <location>
        <begin position="333"/>
        <end position="348"/>
    </location>
</feature>
<keyword evidence="8" id="KW-0131">Cell cycle</keyword>
<evidence type="ECO:0000256" key="10">
    <source>
        <dbReference type="SAM" id="MobiDB-lite"/>
    </source>
</evidence>
<proteinExistence type="inferred from homology"/>
<keyword evidence="7" id="KW-0539">Nucleus</keyword>
<feature type="coiled-coil region" evidence="9">
    <location>
        <begin position="116"/>
        <end position="152"/>
    </location>
</feature>
<feature type="domain" description="SDE2/SF3A3 SAP" evidence="11">
    <location>
        <begin position="361"/>
        <end position="432"/>
    </location>
</feature>
<name>A0ABD1XEG1_9MARC</name>
<feature type="region of interest" description="Disordered" evidence="10">
    <location>
        <begin position="213"/>
        <end position="363"/>
    </location>
</feature>
<evidence type="ECO:0000256" key="2">
    <source>
        <dbReference type="ARBA" id="ARBA00004496"/>
    </source>
</evidence>
<protein>
    <recommendedName>
        <fullName evidence="15">Sde2 N-terminal ubiquitin domain-containing protein</fullName>
    </recommendedName>
</protein>
<dbReference type="GO" id="GO:0006397">
    <property type="term" value="P:mRNA processing"/>
    <property type="evidence" value="ECO:0007669"/>
    <property type="project" value="UniProtKB-KW"/>
</dbReference>